<sequence>MWYDSEEEEERDEVYIGVDEEEEIGERHERRIDIVAPTTKKQNRYLSLTEKEAVLSDQVVEVKEWSDSSSEEAAEEFQVVVNEDDQKKPKQSEDAGNLPKFGSFYVVFLSNVTTYQRTWEVLRTGLTKGSKIIQSILGPNEFDGCGICSGDTYTNEQEEICHFNLNESQSKAAASCISASNCSHTSSVELVRGPPGTGKTRTIGAVLKVLLGKTCRTLTCAPTNTAIMQVASHLLSLVNKSQRCDTCYLGDVVLFGNKDRLKVDEESSSIYLDDRVKRLMGFFHSRTELKDKVGGMIKFLSNQPHLYNTFLVEKRRTNSISLTFREFLIERIDSEARDLKNYLAMLRNDLPSSLFKEKGFHDLDCAKNMVDKIEELLRVESLSVEDLREAFEKSNVVEGLDVDWSSSKLILMKKKICICLQSLKNVSNNLQFSLPVNLDERSIRDYCIEEAKLLFCTVASAYELHNRIMNPIEMLVIDEAAQLKECESLIPLLVVDIRHAFLIGDENQLAATVKSQISKNAAFGRSLFERLSLIGHRKHLLNVQYRMHPRIHEFPNRKFYSARISDGPNVRHESYSRSYLKEPMYGAYSFIDIVNDKETSDQLGQSCRNLVEVAAVHHIIKRLVEASETSGKHVNVGVISPYAEQVKAIQGRLERYLKHEFLTVKVRSIDGFQGGEADVILMSTVRSNRDGNIGFLSDKRRINVALTRAKHCLWILGNGSTLQKSKSVWKDLVLDAKNRGCFYAYDDASLAKMIKSSIEELEKSRRTFNRDDLLHNPCEEKAGETTSSPEETLSLAVSKTQPPVNDLWSPQETAVHQNLQLLEEASNGEGPDSSNSRESTNEIPEWFLPFMGSKSLQQRADSTLSAQPIQPEQKNIVHYQSNQWPRHSYPSESLHEMQIGEKRTADRNWGSLDEVGSQRSDGDERQVAQHDWARSQRGHWSKREAPRRGGALEGCAGTHARTSWNNHWRGTPRRELKREDRNFDRVGHDWRNDTSPSVIKRARGKE</sequence>
<feature type="region of interest" description="Disordered" evidence="5">
    <location>
        <begin position="903"/>
        <end position="1006"/>
    </location>
</feature>
<feature type="compositionally biased region" description="Basic and acidic residues" evidence="5">
    <location>
        <begin position="972"/>
        <end position="992"/>
    </location>
</feature>
<reference evidence="8" key="1">
    <citation type="submission" date="2020-01" db="EMBL/GenBank/DDBJ databases">
        <title>Genome sequence of Kobresia littledalei, the first chromosome-level genome in the family Cyperaceae.</title>
        <authorList>
            <person name="Qu G."/>
        </authorList>
    </citation>
    <scope>NUCLEOTIDE SEQUENCE</scope>
    <source>
        <strain evidence="8">C.B.Clarke</strain>
        <tissue evidence="8">Leaf</tissue>
    </source>
</reference>
<dbReference type="GO" id="GO:0005694">
    <property type="term" value="C:chromosome"/>
    <property type="evidence" value="ECO:0007669"/>
    <property type="project" value="UniProtKB-ARBA"/>
</dbReference>
<dbReference type="GO" id="GO:0016787">
    <property type="term" value="F:hydrolase activity"/>
    <property type="evidence" value="ECO:0007669"/>
    <property type="project" value="UniProtKB-KW"/>
</dbReference>
<feature type="domain" description="DNA2/NAM7 helicase-like C-terminal" evidence="7">
    <location>
        <begin position="524"/>
        <end position="718"/>
    </location>
</feature>
<dbReference type="EMBL" id="SWLB01000001">
    <property type="protein sequence ID" value="KAF3341615.1"/>
    <property type="molecule type" value="Genomic_DNA"/>
</dbReference>
<dbReference type="Gene3D" id="3.40.50.300">
    <property type="entry name" value="P-loop containing nucleotide triphosphate hydrolases"/>
    <property type="match status" value="2"/>
</dbReference>
<dbReference type="OrthoDB" id="6513042at2759"/>
<dbReference type="SUPFAM" id="SSF52540">
    <property type="entry name" value="P-loop containing nucleoside triphosphate hydrolases"/>
    <property type="match status" value="1"/>
</dbReference>
<dbReference type="PANTHER" id="PTHR10887">
    <property type="entry name" value="DNA2/NAM7 HELICASE FAMILY"/>
    <property type="match status" value="1"/>
</dbReference>
<dbReference type="FunFam" id="3.40.50.300:FF:000326">
    <property type="entry name" value="P-loop containing nucleoside triphosphate hydrolase"/>
    <property type="match status" value="1"/>
</dbReference>
<feature type="region of interest" description="Disordered" evidence="5">
    <location>
        <begin position="772"/>
        <end position="808"/>
    </location>
</feature>
<dbReference type="InterPro" id="IPR047187">
    <property type="entry name" value="SF1_C_Upf1"/>
</dbReference>
<dbReference type="PANTHER" id="PTHR10887:SF520">
    <property type="entry name" value="P-LOOP CONTAINING NUCLEOSIDE TRIPHOSPHATE HYDROLASE SUPERFAMILY PROTEIN"/>
    <property type="match status" value="1"/>
</dbReference>
<dbReference type="GO" id="GO:0005524">
    <property type="term" value="F:ATP binding"/>
    <property type="evidence" value="ECO:0007669"/>
    <property type="project" value="UniProtKB-KW"/>
</dbReference>
<keyword evidence="3 8" id="KW-0347">Helicase</keyword>
<dbReference type="Pfam" id="PF13086">
    <property type="entry name" value="AAA_11"/>
    <property type="match status" value="1"/>
</dbReference>
<gene>
    <name evidence="8" type="ORF">FCM35_KLT00253</name>
</gene>
<dbReference type="Pfam" id="PF13087">
    <property type="entry name" value="AAA_12"/>
    <property type="match status" value="1"/>
</dbReference>
<keyword evidence="1" id="KW-0547">Nucleotide-binding</keyword>
<evidence type="ECO:0000256" key="3">
    <source>
        <dbReference type="ARBA" id="ARBA00022806"/>
    </source>
</evidence>
<evidence type="ECO:0000256" key="2">
    <source>
        <dbReference type="ARBA" id="ARBA00022801"/>
    </source>
</evidence>
<dbReference type="CDD" id="cd18808">
    <property type="entry name" value="SF1_C_Upf1"/>
    <property type="match status" value="1"/>
</dbReference>
<dbReference type="GO" id="GO:0004386">
    <property type="term" value="F:helicase activity"/>
    <property type="evidence" value="ECO:0007669"/>
    <property type="project" value="UniProtKB-KW"/>
</dbReference>
<evidence type="ECO:0000259" key="7">
    <source>
        <dbReference type="Pfam" id="PF13087"/>
    </source>
</evidence>
<dbReference type="InterPro" id="IPR041677">
    <property type="entry name" value="DNA2/NAM7_AAA_11"/>
</dbReference>
<dbReference type="InterPro" id="IPR027417">
    <property type="entry name" value="P-loop_NTPase"/>
</dbReference>
<feature type="compositionally biased region" description="Polar residues" evidence="5">
    <location>
        <begin position="784"/>
        <end position="808"/>
    </location>
</feature>
<evidence type="ECO:0000256" key="5">
    <source>
        <dbReference type="SAM" id="MobiDB-lite"/>
    </source>
</evidence>
<feature type="compositionally biased region" description="Basic and acidic residues" evidence="5">
    <location>
        <begin position="920"/>
        <end position="934"/>
    </location>
</feature>
<organism evidence="8 9">
    <name type="scientific">Carex littledalei</name>
    <dbReference type="NCBI Taxonomy" id="544730"/>
    <lineage>
        <taxon>Eukaryota</taxon>
        <taxon>Viridiplantae</taxon>
        <taxon>Streptophyta</taxon>
        <taxon>Embryophyta</taxon>
        <taxon>Tracheophyta</taxon>
        <taxon>Spermatophyta</taxon>
        <taxon>Magnoliopsida</taxon>
        <taxon>Liliopsida</taxon>
        <taxon>Poales</taxon>
        <taxon>Cyperaceae</taxon>
        <taxon>Cyperoideae</taxon>
        <taxon>Cariceae</taxon>
        <taxon>Carex</taxon>
        <taxon>Carex subgen. Euthyceras</taxon>
    </lineage>
</organism>
<dbReference type="InterPro" id="IPR045055">
    <property type="entry name" value="DNA2/NAM7-like"/>
</dbReference>
<protein>
    <submittedName>
        <fullName evidence="8">Helicase MAGATAMA 3</fullName>
    </submittedName>
</protein>
<evidence type="ECO:0000313" key="9">
    <source>
        <dbReference type="Proteomes" id="UP000623129"/>
    </source>
</evidence>
<keyword evidence="4" id="KW-0067">ATP-binding</keyword>
<dbReference type="Proteomes" id="UP000623129">
    <property type="component" value="Unassembled WGS sequence"/>
</dbReference>
<evidence type="ECO:0000256" key="4">
    <source>
        <dbReference type="ARBA" id="ARBA00022840"/>
    </source>
</evidence>
<dbReference type="AlphaFoldDB" id="A0A833R346"/>
<evidence type="ECO:0000256" key="1">
    <source>
        <dbReference type="ARBA" id="ARBA00022741"/>
    </source>
</evidence>
<accession>A0A833R346</accession>
<keyword evidence="2" id="KW-0378">Hydrolase</keyword>
<evidence type="ECO:0000313" key="8">
    <source>
        <dbReference type="EMBL" id="KAF3341615.1"/>
    </source>
</evidence>
<name>A0A833R346_9POAL</name>
<dbReference type="InterPro" id="IPR041679">
    <property type="entry name" value="DNA2/NAM7-like_C"/>
</dbReference>
<feature type="compositionally biased region" description="Basic and acidic residues" evidence="5">
    <location>
        <begin position="772"/>
        <end position="783"/>
    </location>
</feature>
<comment type="caution">
    <text evidence="8">The sequence shown here is derived from an EMBL/GenBank/DDBJ whole genome shotgun (WGS) entry which is preliminary data.</text>
</comment>
<feature type="domain" description="DNA2/NAM7 helicase helicase" evidence="6">
    <location>
        <begin position="164"/>
        <end position="516"/>
    </location>
</feature>
<evidence type="ECO:0000259" key="6">
    <source>
        <dbReference type="Pfam" id="PF13086"/>
    </source>
</evidence>
<keyword evidence="9" id="KW-1185">Reference proteome</keyword>
<proteinExistence type="predicted"/>